<dbReference type="InterPro" id="IPR005854">
    <property type="entry name" value="PurF"/>
</dbReference>
<evidence type="ECO:0000256" key="2">
    <source>
        <dbReference type="ARBA" id="ARBA00010138"/>
    </source>
</evidence>
<evidence type="ECO:0000256" key="7">
    <source>
        <dbReference type="HAMAP-Rule" id="MF_01931"/>
    </source>
</evidence>
<dbReference type="InterPro" id="IPR029057">
    <property type="entry name" value="PRTase-like"/>
</dbReference>
<comment type="function">
    <text evidence="7">Catalyzes the formation of phosphoribosylamine from phosphoribosylpyrophosphate (PRPP) and glutamine.</text>
</comment>
<keyword evidence="14" id="KW-1185">Reference proteome</keyword>
<dbReference type="eggNOG" id="COG0034">
    <property type="taxonomic scope" value="Bacteria"/>
</dbReference>
<gene>
    <name evidence="7" type="primary">purF</name>
    <name evidence="13" type="ordered locus">HCW_07325</name>
</gene>
<feature type="binding site" evidence="7 11">
    <location>
        <position position="454"/>
    </location>
    <ligand>
        <name>[4Fe-4S] cluster</name>
        <dbReference type="ChEBI" id="CHEBI:49883"/>
    </ligand>
</feature>
<sequence>MELIKSKEPLIYSWKEKCAVVGVFNAPHSALLSYYALFSMQHRGQEASGISVSNHKRLFTIKDSGLVTEVFVNLEKLEGFASIGHNRYSTAGKESSKDAQPLFAHTKEDFALAHNGNLTNAEILRRQLISEGVVFQSHMDTEVLMPLIAQSQKSSIEERVIDALNQVKGAYALVILFKDKLIAIRDAYGLRPLSLASLENQDGSKAYMVASESCAFDLTKAKYEREIRPGEMLTFELKNQEVRLTSRQIFESKPRPCVFEWIYFARPDSKVFSQNAYIVRQKLGKQLAKEHKIKADIVVPIPDSGVPCALGYAKESGIDLEFALVRNHYIGRTFIEPKEEDRELKVKLKLNLIGAVIKDKEIIVIDDSLVRGTTSKQIVKILKNAGAKKVHFLVSSPPVIAPCFYGIDTPNAKDLIGFNHSIEEMREYIQADSLGFLSLEGLEESIQAPFCKSCFDGKYLKGLN</sequence>
<feature type="binding site" evidence="7 10">
    <location>
        <position position="367"/>
    </location>
    <ligand>
        <name>Mg(2+)</name>
        <dbReference type="ChEBI" id="CHEBI:18420"/>
    </ligand>
</feature>
<dbReference type="InterPro" id="IPR035584">
    <property type="entry name" value="PurF_N"/>
</dbReference>
<dbReference type="PROSITE" id="PS51278">
    <property type="entry name" value="GATASE_TYPE_2"/>
    <property type="match status" value="1"/>
</dbReference>
<dbReference type="MEROPS" id="C44.001"/>
<comment type="cofactor">
    <cofactor evidence="7 11">
        <name>[4Fe-4S] cluster</name>
        <dbReference type="ChEBI" id="CHEBI:49883"/>
    </cofactor>
    <text evidence="7 11">Binds 1 [4Fe-4S] cluster per subunit.</text>
</comment>
<dbReference type="UniPathway" id="UPA00074">
    <property type="reaction ID" value="UER00124"/>
</dbReference>
<dbReference type="Pfam" id="PF00156">
    <property type="entry name" value="Pribosyltran"/>
    <property type="match status" value="1"/>
</dbReference>
<dbReference type="GO" id="GO:0051539">
    <property type="term" value="F:4 iron, 4 sulfur cluster binding"/>
    <property type="evidence" value="ECO:0007669"/>
    <property type="project" value="UniProtKB-KW"/>
</dbReference>
<feature type="domain" description="Glutamine amidotransferase type-2" evidence="12">
    <location>
        <begin position="18"/>
        <end position="238"/>
    </location>
</feature>
<feature type="binding site" evidence="7 11">
    <location>
        <position position="257"/>
    </location>
    <ligand>
        <name>[4Fe-4S] cluster</name>
        <dbReference type="ChEBI" id="CHEBI:49883"/>
    </ligand>
</feature>
<keyword evidence="5 7" id="KW-0658">Purine biosynthesis</keyword>
<proteinExistence type="inferred from homology"/>
<keyword evidence="7 11" id="KW-0408">Iron</keyword>
<protein>
    <recommendedName>
        <fullName evidence="7">Amidophosphoribosyltransferase</fullName>
        <shortName evidence="7">ATase</shortName>
        <ecNumber evidence="7">2.4.2.14</ecNumber>
    </recommendedName>
    <alternativeName>
        <fullName evidence="7">Glutamine phosphoribosylpyrophosphate amidotransferase</fullName>
        <shortName evidence="7">GPATase</shortName>
    </alternativeName>
</protein>
<feature type="binding site" evidence="7 11">
    <location>
        <position position="403"/>
    </location>
    <ligand>
        <name>[4Fe-4S] cluster</name>
        <dbReference type="ChEBI" id="CHEBI:49883"/>
    </ligand>
</feature>
<keyword evidence="3 7" id="KW-0328">Glycosyltransferase</keyword>
<dbReference type="SUPFAM" id="SSF56235">
    <property type="entry name" value="N-terminal nucleophile aminohydrolases (Ntn hydrolases)"/>
    <property type="match status" value="1"/>
</dbReference>
<dbReference type="HAMAP" id="MF_01931">
    <property type="entry name" value="PurF"/>
    <property type="match status" value="1"/>
</dbReference>
<evidence type="ECO:0000256" key="6">
    <source>
        <dbReference type="ARBA" id="ARBA00022962"/>
    </source>
</evidence>
<dbReference type="AlphaFoldDB" id="I0EP54"/>
<organism evidence="13 14">
    <name type="scientific">Helicobacter cetorum (strain ATCC BAA-429 / MIT 00-7128)</name>
    <dbReference type="NCBI Taxonomy" id="182217"/>
    <lineage>
        <taxon>Bacteria</taxon>
        <taxon>Pseudomonadati</taxon>
        <taxon>Campylobacterota</taxon>
        <taxon>Epsilonproteobacteria</taxon>
        <taxon>Campylobacterales</taxon>
        <taxon>Helicobacteraceae</taxon>
        <taxon>Helicobacter</taxon>
    </lineage>
</organism>
<feature type="binding site" evidence="7 10">
    <location>
        <position position="304"/>
    </location>
    <ligand>
        <name>Mg(2+)</name>
        <dbReference type="ChEBI" id="CHEBI:18420"/>
    </ligand>
</feature>
<keyword evidence="7 11" id="KW-0411">Iron-sulfur</keyword>
<dbReference type="EMBL" id="CP003479">
    <property type="protein sequence ID" value="AFI04723.1"/>
    <property type="molecule type" value="Genomic_DNA"/>
</dbReference>
<dbReference type="PANTHER" id="PTHR11907">
    <property type="entry name" value="AMIDOPHOSPHORIBOSYLTRANSFERASE"/>
    <property type="match status" value="1"/>
</dbReference>
<dbReference type="EC" id="2.4.2.14" evidence="7"/>
<evidence type="ECO:0000256" key="5">
    <source>
        <dbReference type="ARBA" id="ARBA00022755"/>
    </source>
</evidence>
<dbReference type="Pfam" id="PF13537">
    <property type="entry name" value="GATase_7"/>
    <property type="match status" value="1"/>
</dbReference>
<dbReference type="KEGG" id="hce:HCW_07325"/>
<evidence type="ECO:0000256" key="11">
    <source>
        <dbReference type="PIRSR" id="PIRSR000485-3"/>
    </source>
</evidence>
<dbReference type="GO" id="GO:0000287">
    <property type="term" value="F:magnesium ion binding"/>
    <property type="evidence" value="ECO:0007669"/>
    <property type="project" value="UniProtKB-UniRule"/>
</dbReference>
<dbReference type="InterPro" id="IPR029055">
    <property type="entry name" value="Ntn_hydrolases_N"/>
</dbReference>
<comment type="catalytic activity">
    <reaction evidence="7 8">
        <text>5-phospho-beta-D-ribosylamine + L-glutamate + diphosphate = 5-phospho-alpha-D-ribose 1-diphosphate + L-glutamine + H2O</text>
        <dbReference type="Rhea" id="RHEA:14905"/>
        <dbReference type="ChEBI" id="CHEBI:15377"/>
        <dbReference type="ChEBI" id="CHEBI:29985"/>
        <dbReference type="ChEBI" id="CHEBI:33019"/>
        <dbReference type="ChEBI" id="CHEBI:58017"/>
        <dbReference type="ChEBI" id="CHEBI:58359"/>
        <dbReference type="ChEBI" id="CHEBI:58681"/>
        <dbReference type="EC" id="2.4.2.14"/>
    </reaction>
</comment>
<dbReference type="InterPro" id="IPR017932">
    <property type="entry name" value="GATase_2_dom"/>
</dbReference>
<dbReference type="Proteomes" id="UP000005010">
    <property type="component" value="Chromosome"/>
</dbReference>
<evidence type="ECO:0000256" key="9">
    <source>
        <dbReference type="PIRSR" id="PIRSR000485-1"/>
    </source>
</evidence>
<keyword evidence="7 10" id="KW-0479">Metal-binding</keyword>
<comment type="similarity">
    <text evidence="2 7 8">In the C-terminal section; belongs to the purine/pyrimidine phosphoribosyltransferase family.</text>
</comment>
<feature type="binding site" evidence="7 10">
    <location>
        <position position="366"/>
    </location>
    <ligand>
        <name>Mg(2+)</name>
        <dbReference type="ChEBI" id="CHEBI:18420"/>
    </ligand>
</feature>
<evidence type="ECO:0000256" key="3">
    <source>
        <dbReference type="ARBA" id="ARBA00022676"/>
    </source>
</evidence>
<comment type="cofactor">
    <cofactor evidence="7 10">
        <name>Mg(2+)</name>
        <dbReference type="ChEBI" id="CHEBI:18420"/>
    </cofactor>
    <text evidence="7 10">Binds 1 Mg(2+) ion per subunit.</text>
</comment>
<evidence type="ECO:0000313" key="14">
    <source>
        <dbReference type="Proteomes" id="UP000005010"/>
    </source>
</evidence>
<dbReference type="GO" id="GO:0004044">
    <property type="term" value="F:amidophosphoribosyltransferase activity"/>
    <property type="evidence" value="ECO:0007669"/>
    <property type="project" value="UniProtKB-UniRule"/>
</dbReference>
<keyword evidence="4 7" id="KW-0808">Transferase</keyword>
<dbReference type="SUPFAM" id="SSF53271">
    <property type="entry name" value="PRTase-like"/>
    <property type="match status" value="1"/>
</dbReference>
<feature type="active site" description="Nucleophile" evidence="7 9">
    <location>
        <position position="18"/>
    </location>
</feature>
<dbReference type="PIRSF" id="PIRSF000485">
    <property type="entry name" value="Amd_phspho_trans"/>
    <property type="match status" value="1"/>
</dbReference>
<dbReference type="GO" id="GO:0009113">
    <property type="term" value="P:purine nucleobase biosynthetic process"/>
    <property type="evidence" value="ECO:0007669"/>
    <property type="project" value="UniProtKB-UniRule"/>
</dbReference>
<dbReference type="InterPro" id="IPR000836">
    <property type="entry name" value="PRTase_dom"/>
</dbReference>
<name>I0EP54_HELC0</name>
<evidence type="ECO:0000313" key="13">
    <source>
        <dbReference type="EMBL" id="AFI04723.1"/>
    </source>
</evidence>
<evidence type="ECO:0000256" key="4">
    <source>
        <dbReference type="ARBA" id="ARBA00022679"/>
    </source>
</evidence>
<evidence type="ECO:0000256" key="1">
    <source>
        <dbReference type="ARBA" id="ARBA00005209"/>
    </source>
</evidence>
<dbReference type="CDD" id="cd06223">
    <property type="entry name" value="PRTases_typeI"/>
    <property type="match status" value="1"/>
</dbReference>
<evidence type="ECO:0000256" key="8">
    <source>
        <dbReference type="PIRNR" id="PIRNR000485"/>
    </source>
</evidence>
<dbReference type="PATRIC" id="fig|182217.3.peg.1550"/>
<dbReference type="Gene3D" id="3.40.50.2020">
    <property type="match status" value="1"/>
</dbReference>
<feature type="binding site" evidence="7 11">
    <location>
        <position position="451"/>
    </location>
    <ligand>
        <name>[4Fe-4S] cluster</name>
        <dbReference type="ChEBI" id="CHEBI:49883"/>
    </ligand>
</feature>
<reference evidence="14" key="1">
    <citation type="submission" date="2012-04" db="EMBL/GenBank/DDBJ databases">
        <title>Complete genome sequence of Helicobacter cetorum strain MIT 00-7128.</title>
        <authorList>
            <person name="Kersulyte D."/>
            <person name="Berg D.E."/>
        </authorList>
    </citation>
    <scope>NUCLEOTIDE SEQUENCE [LARGE SCALE GENOMIC DNA]</scope>
    <source>
        <strain evidence="14">MIT 00-7128</strain>
    </source>
</reference>
<evidence type="ECO:0000256" key="10">
    <source>
        <dbReference type="PIRSR" id="PIRSR000485-2"/>
    </source>
</evidence>
<accession>I0EP54</accession>
<keyword evidence="7" id="KW-0004">4Fe-4S</keyword>
<keyword evidence="6 7" id="KW-0315">Glutamine amidotransferase</keyword>
<dbReference type="GO" id="GO:0006189">
    <property type="term" value="P:'de novo' IMP biosynthetic process"/>
    <property type="evidence" value="ECO:0007669"/>
    <property type="project" value="UniProtKB-UniRule"/>
</dbReference>
<comment type="pathway">
    <text evidence="1 7 8">Purine metabolism; IMP biosynthesis via de novo pathway; N(1)-(5-phospho-D-ribosyl)glycinamide from 5-phospho-alpha-D-ribose 1-diphosphate: step 1/2.</text>
</comment>
<evidence type="ECO:0000259" key="12">
    <source>
        <dbReference type="PROSITE" id="PS51278"/>
    </source>
</evidence>
<dbReference type="HOGENOM" id="CLU_022389_3_1_7"/>
<dbReference type="STRING" id="182217.HCW_07325"/>
<dbReference type="CDD" id="cd00715">
    <property type="entry name" value="GPATase_N"/>
    <property type="match status" value="1"/>
</dbReference>
<dbReference type="RefSeq" id="WP_014661590.1">
    <property type="nucleotide sequence ID" value="NC_017737.1"/>
</dbReference>
<dbReference type="NCBIfam" id="TIGR01134">
    <property type="entry name" value="purF"/>
    <property type="match status" value="1"/>
</dbReference>
<dbReference type="Gene3D" id="3.60.20.10">
    <property type="entry name" value="Glutamine Phosphoribosylpyrophosphate, subunit 1, domain 1"/>
    <property type="match status" value="1"/>
</dbReference>
<keyword evidence="7 10" id="KW-0460">Magnesium</keyword>